<evidence type="ECO:0000313" key="3">
    <source>
        <dbReference type="EMBL" id="CCD28925.1"/>
    </source>
</evidence>
<dbReference type="SUPFAM" id="SSF52540">
    <property type="entry name" value="P-loop containing nucleoside triphosphate hydrolases"/>
    <property type="match status" value="1"/>
</dbReference>
<dbReference type="InterPro" id="IPR027417">
    <property type="entry name" value="P-loop_NTPase"/>
</dbReference>
<dbReference type="PANTHER" id="PTHR30486">
    <property type="entry name" value="TWITCHING MOTILITY PROTEIN PILT"/>
    <property type="match status" value="1"/>
</dbReference>
<evidence type="ECO:0000313" key="4">
    <source>
        <dbReference type="Proteomes" id="UP000054051"/>
    </source>
</evidence>
<dbReference type="Gene3D" id="3.30.450.90">
    <property type="match status" value="1"/>
</dbReference>
<dbReference type="InterPro" id="IPR050921">
    <property type="entry name" value="T4SS_GSP_E_ATPase"/>
</dbReference>
<evidence type="ECO:0000259" key="2">
    <source>
        <dbReference type="Pfam" id="PF00437"/>
    </source>
</evidence>
<dbReference type="OrthoDB" id="5790493at2"/>
<dbReference type="Proteomes" id="UP000054051">
    <property type="component" value="Unassembled WGS sequence"/>
</dbReference>
<keyword evidence="4" id="KW-1185">Reference proteome</keyword>
<dbReference type="PANTHER" id="PTHR30486:SF6">
    <property type="entry name" value="TYPE IV PILUS RETRACTATION ATPASE PILT"/>
    <property type="match status" value="1"/>
</dbReference>
<accession>G2J828</accession>
<proteinExistence type="inferred from homology"/>
<dbReference type="Gene3D" id="3.40.50.300">
    <property type="entry name" value="P-loop containing nucleotide triphosphate hydrolases"/>
    <property type="match status" value="1"/>
</dbReference>
<evidence type="ECO:0000256" key="1">
    <source>
        <dbReference type="ARBA" id="ARBA00006611"/>
    </source>
</evidence>
<dbReference type="eggNOG" id="COG2805">
    <property type="taxonomic scope" value="Bacteria"/>
</dbReference>
<dbReference type="STRING" id="1070319.CAGGBEG34_190096"/>
<reference evidence="3 4" key="1">
    <citation type="submission" date="2011-08" db="EMBL/GenBank/DDBJ databases">
        <title>The genome of the obligate endobacterium of an arbuscular mycorrhizal fungus reveals an interphylum network of nutritional interactions.</title>
        <authorList>
            <person name="Ghignone S."/>
            <person name="Salvioli A."/>
            <person name="Anca I."/>
            <person name="Lumini E."/>
            <person name="Ortu G."/>
            <person name="Petiti L."/>
            <person name="Cruveiller S."/>
            <person name="Bianciotto V."/>
            <person name="Piffanelli P."/>
            <person name="Lanfranco L."/>
            <person name="Bonfante P."/>
        </authorList>
    </citation>
    <scope>NUCLEOTIDE SEQUENCE [LARGE SCALE GENOMIC DNA]</scope>
    <source>
        <strain evidence="3 4">BEG34</strain>
    </source>
</reference>
<feature type="domain" description="Bacterial type II secretion system protein E" evidence="2">
    <location>
        <begin position="117"/>
        <end position="315"/>
    </location>
</feature>
<comment type="caution">
    <text evidence="3">The sequence shown here is derived from an EMBL/GenBank/DDBJ whole genome shotgun (WGS) entry which is preliminary data.</text>
</comment>
<dbReference type="GO" id="GO:0016887">
    <property type="term" value="F:ATP hydrolysis activity"/>
    <property type="evidence" value="ECO:0007669"/>
    <property type="project" value="InterPro"/>
</dbReference>
<gene>
    <name evidence="3" type="primary">TraJ</name>
    <name evidence="3" type="ORF">CAGGBEG34_190096</name>
</gene>
<name>G2J828_9BURK</name>
<comment type="similarity">
    <text evidence="1">Belongs to the GSP E family.</text>
</comment>
<protein>
    <submittedName>
        <fullName evidence="3">Plasmid transfer ATPase TraJ</fullName>
    </submittedName>
</protein>
<dbReference type="Pfam" id="PF00437">
    <property type="entry name" value="T2SSE"/>
    <property type="match status" value="1"/>
</dbReference>
<dbReference type="AlphaFoldDB" id="G2J828"/>
<sequence length="371" mass="41140">MSARIDPFPLAPNFGVTQLQVFLAWATSNSASDIVFQTGDRVWGELKGRQVPLTMRAMKEGELKMLLSLAFGNEVIGVIKSGRDMDRPYGFVIERTAYRYRVNISGAHIGDADDGLSITLRAIPQTPPTLDTLGLPVGIRENLFQPHGLVLICGPTGSGKTTLMSSFYAAVSQSKRDAKILLYEDPIEFLFSTVKNIGPKIRQMQIGRHIPSFAHGLRNAMRCKPTLIGIGEARDAETIRALVEAALTGHGAYGTMHTESVAQTINRAIQVFPLDAHCAIASKLLDALRLIVVQILVPTLDGERSAVREWLYFSREIKERMSAMPFAQWGAFLNQEVRSMRQDRATGLRQLLDRQRIDQTLFRRYAGEAVA</sequence>
<dbReference type="InterPro" id="IPR001482">
    <property type="entry name" value="T2SS/T4SS_dom"/>
</dbReference>
<dbReference type="EMBL" id="CAFB01000035">
    <property type="protein sequence ID" value="CCD28925.1"/>
    <property type="molecule type" value="Genomic_DNA"/>
</dbReference>
<organism evidence="3 4">
    <name type="scientific">Candidatus Glomeribacter gigasporarum BEG34</name>
    <dbReference type="NCBI Taxonomy" id="1070319"/>
    <lineage>
        <taxon>Bacteria</taxon>
        <taxon>Pseudomonadati</taxon>
        <taxon>Pseudomonadota</taxon>
        <taxon>Betaproteobacteria</taxon>
        <taxon>Burkholderiales</taxon>
        <taxon>Burkholderiaceae</taxon>
        <taxon>Candidatus Glomeribacter</taxon>
    </lineage>
</organism>